<name>A0A8K0A2K2_BRALA</name>
<dbReference type="AlphaFoldDB" id="A0A8K0A2K2"/>
<protein>
    <submittedName>
        <fullName evidence="2">Hypp3740 protein</fullName>
    </submittedName>
</protein>
<reference evidence="2" key="1">
    <citation type="submission" date="2022-01" db="EMBL/GenBank/DDBJ databases">
        <authorList>
            <person name="Braso-Vives M."/>
        </authorList>
    </citation>
    <scope>NUCLEOTIDE SEQUENCE</scope>
</reference>
<keyword evidence="3" id="KW-1185">Reference proteome</keyword>
<feature type="region of interest" description="Disordered" evidence="1">
    <location>
        <begin position="1"/>
        <end position="49"/>
    </location>
</feature>
<evidence type="ECO:0000256" key="1">
    <source>
        <dbReference type="SAM" id="MobiDB-lite"/>
    </source>
</evidence>
<organism evidence="2 3">
    <name type="scientific">Branchiostoma lanceolatum</name>
    <name type="common">Common lancelet</name>
    <name type="synonym">Amphioxus lanceolatum</name>
    <dbReference type="NCBI Taxonomy" id="7740"/>
    <lineage>
        <taxon>Eukaryota</taxon>
        <taxon>Metazoa</taxon>
        <taxon>Chordata</taxon>
        <taxon>Cephalochordata</taxon>
        <taxon>Leptocardii</taxon>
        <taxon>Amphioxiformes</taxon>
        <taxon>Branchiostomatidae</taxon>
        <taxon>Branchiostoma</taxon>
    </lineage>
</organism>
<proteinExistence type="predicted"/>
<evidence type="ECO:0000313" key="2">
    <source>
        <dbReference type="EMBL" id="CAH1267414.1"/>
    </source>
</evidence>
<dbReference type="Proteomes" id="UP000838412">
    <property type="component" value="Chromosome 6"/>
</dbReference>
<feature type="compositionally biased region" description="Basic residues" evidence="1">
    <location>
        <begin position="1"/>
        <end position="10"/>
    </location>
</feature>
<gene>
    <name evidence="2" type="primary">Hypp3740</name>
    <name evidence="2" type="ORF">BLAG_LOCUS20776</name>
</gene>
<sequence length="71" mass="8196">MGRRKQRRPQKVAEEESEEDKEKSATRGQKITTDDILQDSKSGLGNLSDCAHPSDNIFPCWRRTQEDILHK</sequence>
<dbReference type="EMBL" id="OV696691">
    <property type="protein sequence ID" value="CAH1267414.1"/>
    <property type="molecule type" value="Genomic_DNA"/>
</dbReference>
<accession>A0A8K0A2K2</accession>
<evidence type="ECO:0000313" key="3">
    <source>
        <dbReference type="Proteomes" id="UP000838412"/>
    </source>
</evidence>